<dbReference type="PANTHER" id="PTHR42928:SF5">
    <property type="entry name" value="BLR1237 PROTEIN"/>
    <property type="match status" value="1"/>
</dbReference>
<name>A0A7V8JQ43_9BURK</name>
<evidence type="ECO:0000313" key="4">
    <source>
        <dbReference type="Proteomes" id="UP000461670"/>
    </source>
</evidence>
<reference evidence="4" key="1">
    <citation type="journal article" date="2020" name="MBio">
        <title>Horizontal gene transfer to a defensive symbiont with a reduced genome amongst a multipartite beetle microbiome.</title>
        <authorList>
            <person name="Waterworth S.C."/>
            <person name="Florez L.V."/>
            <person name="Rees E.R."/>
            <person name="Hertweck C."/>
            <person name="Kaltenpoth M."/>
            <person name="Kwan J.C."/>
        </authorList>
    </citation>
    <scope>NUCLEOTIDE SEQUENCE [LARGE SCALE GENOMIC DNA]</scope>
</reference>
<dbReference type="Gene3D" id="3.40.190.150">
    <property type="entry name" value="Bordetella uptake gene, domain 1"/>
    <property type="match status" value="1"/>
</dbReference>
<comment type="caution">
    <text evidence="3">The sequence shown here is derived from an EMBL/GenBank/DDBJ whole genome shotgun (WGS) entry which is preliminary data.</text>
</comment>
<comment type="similarity">
    <text evidence="1">Belongs to the UPF0065 (bug) family.</text>
</comment>
<organism evidence="3 4">
    <name type="scientific">Paracidovorax wautersii</name>
    <dbReference type="NCBI Taxonomy" id="1177982"/>
    <lineage>
        <taxon>Bacteria</taxon>
        <taxon>Pseudomonadati</taxon>
        <taxon>Pseudomonadota</taxon>
        <taxon>Betaproteobacteria</taxon>
        <taxon>Burkholderiales</taxon>
        <taxon>Comamonadaceae</taxon>
        <taxon>Paracidovorax</taxon>
    </lineage>
</organism>
<gene>
    <name evidence="3" type="ORF">GAK30_02399</name>
</gene>
<dbReference type="InterPro" id="IPR006311">
    <property type="entry name" value="TAT_signal"/>
</dbReference>
<dbReference type="PROSITE" id="PS51318">
    <property type="entry name" value="TAT"/>
    <property type="match status" value="1"/>
</dbReference>
<proteinExistence type="inferred from homology"/>
<dbReference type="AlphaFoldDB" id="A0A7V8JQ43"/>
<evidence type="ECO:0008006" key="5">
    <source>
        <dbReference type="Google" id="ProtNLM"/>
    </source>
</evidence>
<dbReference type="Proteomes" id="UP000461670">
    <property type="component" value="Unassembled WGS sequence"/>
</dbReference>
<evidence type="ECO:0000313" key="3">
    <source>
        <dbReference type="EMBL" id="KAF1020576.1"/>
    </source>
</evidence>
<evidence type="ECO:0000256" key="1">
    <source>
        <dbReference type="ARBA" id="ARBA00006987"/>
    </source>
</evidence>
<dbReference type="PIRSF" id="PIRSF017082">
    <property type="entry name" value="YflP"/>
    <property type="match status" value="1"/>
</dbReference>
<feature type="chain" id="PRO_5031032402" description="Tripartite-type tricarboxylate transporter, receptor component TctC" evidence="2">
    <location>
        <begin position="30"/>
        <end position="331"/>
    </location>
</feature>
<dbReference type="InterPro" id="IPR042100">
    <property type="entry name" value="Bug_dom1"/>
</dbReference>
<feature type="signal peptide" evidence="2">
    <location>
        <begin position="1"/>
        <end position="29"/>
    </location>
</feature>
<dbReference type="PANTHER" id="PTHR42928">
    <property type="entry name" value="TRICARBOXYLATE-BINDING PROTEIN"/>
    <property type="match status" value="1"/>
</dbReference>
<evidence type="ECO:0000256" key="2">
    <source>
        <dbReference type="SAM" id="SignalP"/>
    </source>
</evidence>
<sequence length="331" mass="34444">MKRRSFLQAATAIAPAAAALAFGAPRAFAQSGSFPSKSVRIVVPVSAGGSADKLARVLAQRLGDTWKQTVVVENLPGASSSIGTSQVVRAPADGYTLLLGGDQLAVSPAIGTTLPYNASTDLKGITKAVVNPQLLVVRPGLGVKNFGEYVALLKQRSQPITLALPGGNGSLQHLAVEMLNAKLGVKTNNIPYPGGGPATLDVLGGHIDAMLITLAAATENVRAGKLVALAVTTQERSKALPDVPTLQELGVKDYVVESWQGLLVPSKTPPAVIEQIHRDTVAVLRDPSISRQLEDLGFNIAASTPGEVDATITRDIDTYRRAAQAAQIKAS</sequence>
<accession>A0A7V8JQ43</accession>
<keyword evidence="2" id="KW-0732">Signal</keyword>
<dbReference type="EMBL" id="WNDQ01000033">
    <property type="protein sequence ID" value="KAF1020576.1"/>
    <property type="molecule type" value="Genomic_DNA"/>
</dbReference>
<dbReference type="Pfam" id="PF03401">
    <property type="entry name" value="TctC"/>
    <property type="match status" value="1"/>
</dbReference>
<dbReference type="Gene3D" id="3.40.190.10">
    <property type="entry name" value="Periplasmic binding protein-like II"/>
    <property type="match status" value="1"/>
</dbReference>
<dbReference type="InterPro" id="IPR005064">
    <property type="entry name" value="BUG"/>
</dbReference>
<protein>
    <recommendedName>
        <fullName evidence="5">Tripartite-type tricarboxylate transporter, receptor component TctC</fullName>
    </recommendedName>
</protein>
<dbReference type="CDD" id="cd13578">
    <property type="entry name" value="PBP2_Bug27"/>
    <property type="match status" value="1"/>
</dbReference>
<dbReference type="SUPFAM" id="SSF53850">
    <property type="entry name" value="Periplasmic binding protein-like II"/>
    <property type="match status" value="1"/>
</dbReference>